<evidence type="ECO:0000313" key="7">
    <source>
        <dbReference type="Proteomes" id="UP000192418"/>
    </source>
</evidence>
<dbReference type="AlphaFoldDB" id="A0A1W2AR24"/>
<organism evidence="6 7">
    <name type="scientific">Desulfocicer vacuolatum DSM 3385</name>
    <dbReference type="NCBI Taxonomy" id="1121400"/>
    <lineage>
        <taxon>Bacteria</taxon>
        <taxon>Pseudomonadati</taxon>
        <taxon>Thermodesulfobacteriota</taxon>
        <taxon>Desulfobacteria</taxon>
        <taxon>Desulfobacterales</taxon>
        <taxon>Desulfobacteraceae</taxon>
        <taxon>Desulfocicer</taxon>
    </lineage>
</organism>
<evidence type="ECO:0000256" key="2">
    <source>
        <dbReference type="ARBA" id="ARBA00006442"/>
    </source>
</evidence>
<keyword evidence="4" id="KW-0274">FAD</keyword>
<dbReference type="Gene3D" id="3.30.390.30">
    <property type="match status" value="1"/>
</dbReference>
<dbReference type="STRING" id="1121400.SAMN02746065_10641"/>
<evidence type="ECO:0000256" key="3">
    <source>
        <dbReference type="ARBA" id="ARBA00022630"/>
    </source>
</evidence>
<dbReference type="PANTHER" id="PTHR43429:SF3">
    <property type="entry name" value="NITRITE REDUCTASE [NAD(P)H]"/>
    <property type="match status" value="1"/>
</dbReference>
<dbReference type="GO" id="GO:0016491">
    <property type="term" value="F:oxidoreductase activity"/>
    <property type="evidence" value="ECO:0007669"/>
    <property type="project" value="InterPro"/>
</dbReference>
<dbReference type="PRINTS" id="PR00411">
    <property type="entry name" value="PNDRDTASEI"/>
</dbReference>
<feature type="domain" description="FAD/NAD(P)-binding" evidence="5">
    <location>
        <begin position="9"/>
        <end position="311"/>
    </location>
</feature>
<dbReference type="InterPro" id="IPR016156">
    <property type="entry name" value="FAD/NAD-linked_Rdtase_dimer_sf"/>
</dbReference>
<comment type="cofactor">
    <cofactor evidence="1">
        <name>FAD</name>
        <dbReference type="ChEBI" id="CHEBI:57692"/>
    </cofactor>
</comment>
<evidence type="ECO:0000259" key="5">
    <source>
        <dbReference type="Pfam" id="PF07992"/>
    </source>
</evidence>
<gene>
    <name evidence="6" type="ORF">SAMN02746065_10641</name>
</gene>
<dbReference type="Gene3D" id="3.50.50.60">
    <property type="entry name" value="FAD/NAD(P)-binding domain"/>
    <property type="match status" value="2"/>
</dbReference>
<dbReference type="SUPFAM" id="SSF51905">
    <property type="entry name" value="FAD/NAD(P)-binding domain"/>
    <property type="match status" value="2"/>
</dbReference>
<dbReference type="InterPro" id="IPR023753">
    <property type="entry name" value="FAD/NAD-binding_dom"/>
</dbReference>
<keyword evidence="7" id="KW-1185">Reference proteome</keyword>
<dbReference type="Proteomes" id="UP000192418">
    <property type="component" value="Unassembled WGS sequence"/>
</dbReference>
<dbReference type="InterPro" id="IPR050260">
    <property type="entry name" value="FAD-bd_OxRdtase"/>
</dbReference>
<dbReference type="EMBL" id="FWXY01000006">
    <property type="protein sequence ID" value="SMC63199.1"/>
    <property type="molecule type" value="Genomic_DNA"/>
</dbReference>
<dbReference type="PANTHER" id="PTHR43429">
    <property type="entry name" value="PYRIDINE NUCLEOTIDE-DISULFIDE OXIDOREDUCTASE DOMAIN-CONTAINING"/>
    <property type="match status" value="1"/>
</dbReference>
<evidence type="ECO:0000313" key="6">
    <source>
        <dbReference type="EMBL" id="SMC63199.1"/>
    </source>
</evidence>
<sequence length="421" mass="44607">MLQGVPMKQYVIIGASAAGIAAAQSIRRHDKTAKIVMVSDEKTKPYFRVMLSFVLAGTIGGDKLSMASEGYLTELGITFICGKKALGIDAAKNQVHMDDATRLDYDALLLATGSRPRELDIPGLDKKGIYYFRTRKDMEGVRAIAANATRAVVIGGGLVGIKVSDALCSLGIKVCMMVTSDKVLSQTADPETADVVLNILKSRGLTVQSGVSLLAFQGRGDCVERVLTDTGERISCDLVVIGKGVVPNAGLAVDFPGGGAGSGHQDGIETDGYLTTSVPNIFAAGDVAKSRDIATGISETHAIWPVAVEQGRTAGCNMCGIKTPYEGALNRNAFHIGDSYVITGGLFNPGSGDGCDIHVYHHPQKGFHHRLVTRNDRIVGMAFVNDTAAAGKVLAMIQRKQKLSALPVDILSPGFDFNRLR</sequence>
<dbReference type="PRINTS" id="PR00368">
    <property type="entry name" value="FADPNR"/>
</dbReference>
<proteinExistence type="inferred from homology"/>
<name>A0A1W2AR24_9BACT</name>
<protein>
    <submittedName>
        <fullName evidence="6">Pyridine nucleotide-disulphide oxidoreductase</fullName>
    </submittedName>
</protein>
<evidence type="ECO:0000256" key="4">
    <source>
        <dbReference type="ARBA" id="ARBA00022827"/>
    </source>
</evidence>
<accession>A0A1W2AR24</accession>
<comment type="similarity">
    <text evidence="2">Belongs to the FAD-dependent oxidoreductase family.</text>
</comment>
<dbReference type="InterPro" id="IPR036188">
    <property type="entry name" value="FAD/NAD-bd_sf"/>
</dbReference>
<keyword evidence="3" id="KW-0285">Flavoprotein</keyword>
<evidence type="ECO:0000256" key="1">
    <source>
        <dbReference type="ARBA" id="ARBA00001974"/>
    </source>
</evidence>
<dbReference type="Pfam" id="PF07992">
    <property type="entry name" value="Pyr_redox_2"/>
    <property type="match status" value="1"/>
</dbReference>
<reference evidence="6 7" key="1">
    <citation type="submission" date="2017-04" db="EMBL/GenBank/DDBJ databases">
        <authorList>
            <person name="Afonso C.L."/>
            <person name="Miller P.J."/>
            <person name="Scott M.A."/>
            <person name="Spackman E."/>
            <person name="Goraichik I."/>
            <person name="Dimitrov K.M."/>
            <person name="Suarez D.L."/>
            <person name="Swayne D.E."/>
        </authorList>
    </citation>
    <scope>NUCLEOTIDE SEQUENCE [LARGE SCALE GENOMIC DNA]</scope>
    <source>
        <strain evidence="6 7">DSM 3385</strain>
    </source>
</reference>